<evidence type="ECO:0000256" key="3">
    <source>
        <dbReference type="ARBA" id="ARBA00012356"/>
    </source>
</evidence>
<comment type="catalytic activity">
    <reaction evidence="11">
        <text>a fatty acyl-[ACP] + malonyl-[ACP] + H(+) = a 3-oxoacyl-[ACP] + holo-[ACP] + CO2</text>
        <dbReference type="Rhea" id="RHEA:22836"/>
        <dbReference type="Rhea" id="RHEA-COMP:9623"/>
        <dbReference type="Rhea" id="RHEA-COMP:9685"/>
        <dbReference type="Rhea" id="RHEA-COMP:9916"/>
        <dbReference type="Rhea" id="RHEA-COMP:14125"/>
        <dbReference type="ChEBI" id="CHEBI:15378"/>
        <dbReference type="ChEBI" id="CHEBI:16526"/>
        <dbReference type="ChEBI" id="CHEBI:64479"/>
        <dbReference type="ChEBI" id="CHEBI:78449"/>
        <dbReference type="ChEBI" id="CHEBI:78776"/>
        <dbReference type="ChEBI" id="CHEBI:138651"/>
    </reaction>
</comment>
<dbReference type="InterPro" id="IPR014031">
    <property type="entry name" value="Ketoacyl_synth_C"/>
</dbReference>
<evidence type="ECO:0000256" key="13">
    <source>
        <dbReference type="RuleBase" id="RU003694"/>
    </source>
</evidence>
<dbReference type="PROSITE" id="PS00606">
    <property type="entry name" value="KS3_1"/>
    <property type="match status" value="1"/>
</dbReference>
<keyword evidence="5 11" id="KW-0444">Lipid biosynthesis</keyword>
<dbReference type="Proteomes" id="UP000366872">
    <property type="component" value="Unassembled WGS sequence"/>
</dbReference>
<dbReference type="UniPathway" id="UPA00094"/>
<dbReference type="FunFam" id="3.40.47.10:FF:000009">
    <property type="entry name" value="3-oxoacyl-[acyl-carrier-protein] synthase 2"/>
    <property type="match status" value="1"/>
</dbReference>
<comment type="pathway">
    <text evidence="1 11">Lipid metabolism; fatty acid biosynthesis.</text>
</comment>
<keyword evidence="8" id="KW-0443">Lipid metabolism</keyword>
<dbReference type="SMART" id="SM00825">
    <property type="entry name" value="PKS_KS"/>
    <property type="match status" value="1"/>
</dbReference>
<feature type="domain" description="Ketosynthase family 3 (KS3)" evidence="14">
    <location>
        <begin position="3"/>
        <end position="413"/>
    </location>
</feature>
<evidence type="ECO:0000313" key="15">
    <source>
        <dbReference type="EMBL" id="VGO11638.1"/>
    </source>
</evidence>
<evidence type="ECO:0000256" key="11">
    <source>
        <dbReference type="PIRNR" id="PIRNR000447"/>
    </source>
</evidence>
<dbReference type="InterPro" id="IPR018201">
    <property type="entry name" value="Ketoacyl_synth_AS"/>
</dbReference>
<sequence length="414" mass="43696">MSGRKVVVTGLGVVSPVASELDRFWEGIKNGKSGISRVQGMDDIDQYAVQIAGEIRDLDIDKYVEPKEARKMDPFSIHGVAASSMAIEDAGLDPEAVDSERVGVIASSGIGGMQFMQEQCLRAYKGGPRRVSPQLIPQMITNILSGYVSIKYGFKGPNFCVTSACASGTHSIGEAMRIIQYGDADVMIAGGSEASVAMLGVAGFSALRATSRRNDDPEAASRPFDMDRDGFVMSEGSGIVVLESEEHALARGARIYCEAAGYGRTGDAYHITAPAEEAVQAGRGMSLAIKDAGLSPADIDYINAHGTSTPYNDKGETLAIKRALGEELAYKVAVSSTKSMTGHMLGAAGGVEAAIMALAIRDGIAPPTINYTTPDPECDLDYVPNVAREMQINAALSNSLGFGGHNATLCFKKY</sequence>
<evidence type="ECO:0000256" key="4">
    <source>
        <dbReference type="ARBA" id="ARBA00014657"/>
    </source>
</evidence>
<evidence type="ECO:0000256" key="1">
    <source>
        <dbReference type="ARBA" id="ARBA00005194"/>
    </source>
</evidence>
<dbReference type="InterPro" id="IPR016039">
    <property type="entry name" value="Thiolase-like"/>
</dbReference>
<dbReference type="AlphaFoldDB" id="A0A6C2TVG6"/>
<organism evidence="15 16">
    <name type="scientific">Pontiella desulfatans</name>
    <dbReference type="NCBI Taxonomy" id="2750659"/>
    <lineage>
        <taxon>Bacteria</taxon>
        <taxon>Pseudomonadati</taxon>
        <taxon>Kiritimatiellota</taxon>
        <taxon>Kiritimatiellia</taxon>
        <taxon>Kiritimatiellales</taxon>
        <taxon>Pontiellaceae</taxon>
        <taxon>Pontiella</taxon>
    </lineage>
</organism>
<comment type="function">
    <text evidence="11">Involved in the type II fatty acid elongation cycle. Catalyzes the elongation of a wide range of acyl-ACP by the addition of two carbons from malonyl-ACP to an acyl acceptor. Can efficiently catalyze the conversion of palmitoleoyl-ACP (cis-hexadec-9-enoyl-ACP) to cis-vaccenoyl-ACP (cis-octadec-11-enoyl-ACP), an essential step in the thermal regulation of fatty acid composition.</text>
</comment>
<dbReference type="PANTHER" id="PTHR11712">
    <property type="entry name" value="POLYKETIDE SYNTHASE-RELATED"/>
    <property type="match status" value="1"/>
</dbReference>
<dbReference type="PIRSF" id="PIRSF000447">
    <property type="entry name" value="KAS_II"/>
    <property type="match status" value="1"/>
</dbReference>
<dbReference type="InterPro" id="IPR017568">
    <property type="entry name" value="3-oxoacyl-ACP_synth-2"/>
</dbReference>
<evidence type="ECO:0000256" key="5">
    <source>
        <dbReference type="ARBA" id="ARBA00022516"/>
    </source>
</evidence>
<gene>
    <name evidence="15" type="primary">fabF_1</name>
    <name evidence="15" type="ORF">PDESU_00183</name>
</gene>
<keyword evidence="16" id="KW-1185">Reference proteome</keyword>
<dbReference type="GO" id="GO:0004315">
    <property type="term" value="F:3-oxoacyl-[acyl-carrier-protein] synthase activity"/>
    <property type="evidence" value="ECO:0007669"/>
    <property type="project" value="UniProtKB-UniRule"/>
</dbReference>
<dbReference type="Pfam" id="PF00109">
    <property type="entry name" value="ketoacyl-synt"/>
    <property type="match status" value="1"/>
</dbReference>
<evidence type="ECO:0000256" key="10">
    <source>
        <dbReference type="ARBA" id="ARBA00023315"/>
    </source>
</evidence>
<dbReference type="GO" id="GO:0006633">
    <property type="term" value="P:fatty acid biosynthetic process"/>
    <property type="evidence" value="ECO:0007669"/>
    <property type="project" value="UniProtKB-UniRule"/>
</dbReference>
<evidence type="ECO:0000256" key="2">
    <source>
        <dbReference type="ARBA" id="ARBA00008467"/>
    </source>
</evidence>
<comment type="similarity">
    <text evidence="2 11 13">Belongs to the thiolase-like superfamily. Beta-ketoacyl-ACP synthases family.</text>
</comment>
<dbReference type="RefSeq" id="WP_136077381.1">
    <property type="nucleotide sequence ID" value="NZ_CAAHFG010000001.1"/>
</dbReference>
<comment type="catalytic activity">
    <reaction evidence="11">
        <text>(9Z)-hexadecenoyl-[ACP] + malonyl-[ACP] + H(+) = 3-oxo-(11Z)-octadecenoyl-[ACP] + holo-[ACP] + CO2</text>
        <dbReference type="Rhea" id="RHEA:55040"/>
        <dbReference type="Rhea" id="RHEA-COMP:9623"/>
        <dbReference type="Rhea" id="RHEA-COMP:9685"/>
        <dbReference type="Rhea" id="RHEA-COMP:10800"/>
        <dbReference type="Rhea" id="RHEA-COMP:14074"/>
        <dbReference type="ChEBI" id="CHEBI:15378"/>
        <dbReference type="ChEBI" id="CHEBI:16526"/>
        <dbReference type="ChEBI" id="CHEBI:64479"/>
        <dbReference type="ChEBI" id="CHEBI:78449"/>
        <dbReference type="ChEBI" id="CHEBI:83989"/>
        <dbReference type="ChEBI" id="CHEBI:138538"/>
        <dbReference type="EC" id="2.3.1.179"/>
    </reaction>
</comment>
<evidence type="ECO:0000256" key="9">
    <source>
        <dbReference type="ARBA" id="ARBA00023160"/>
    </source>
</evidence>
<accession>A0A6C2TVG6</accession>
<keyword evidence="6 11" id="KW-0808">Transferase</keyword>
<dbReference type="EMBL" id="CAAHFG010000001">
    <property type="protein sequence ID" value="VGO11638.1"/>
    <property type="molecule type" value="Genomic_DNA"/>
</dbReference>
<proteinExistence type="inferred from homology"/>
<dbReference type="SUPFAM" id="SSF53901">
    <property type="entry name" value="Thiolase-like"/>
    <property type="match status" value="2"/>
</dbReference>
<evidence type="ECO:0000256" key="12">
    <source>
        <dbReference type="PIRSR" id="PIRSR000447-1"/>
    </source>
</evidence>
<dbReference type="NCBIfam" id="NF005589">
    <property type="entry name" value="PRK07314.1"/>
    <property type="match status" value="1"/>
</dbReference>
<dbReference type="Gene3D" id="3.40.47.10">
    <property type="match status" value="1"/>
</dbReference>
<name>A0A6C2TVG6_PONDE</name>
<protein>
    <recommendedName>
        <fullName evidence="4 11">3-oxoacyl-[acyl-carrier-protein] synthase 2</fullName>
        <ecNumber evidence="3 11">2.3.1.179</ecNumber>
    </recommendedName>
</protein>
<evidence type="ECO:0000313" key="16">
    <source>
        <dbReference type="Proteomes" id="UP000366872"/>
    </source>
</evidence>
<dbReference type="CDD" id="cd00834">
    <property type="entry name" value="KAS_I_II"/>
    <property type="match status" value="1"/>
</dbReference>
<keyword evidence="10 11" id="KW-0012">Acyltransferase</keyword>
<dbReference type="InterPro" id="IPR000794">
    <property type="entry name" value="Beta-ketoacyl_synthase"/>
</dbReference>
<dbReference type="NCBIfam" id="TIGR03150">
    <property type="entry name" value="fabF"/>
    <property type="match status" value="1"/>
</dbReference>
<dbReference type="Pfam" id="PF02801">
    <property type="entry name" value="Ketoacyl-synt_C"/>
    <property type="match status" value="1"/>
</dbReference>
<reference evidence="15 16" key="1">
    <citation type="submission" date="2019-04" db="EMBL/GenBank/DDBJ databases">
        <authorList>
            <person name="Van Vliet M D."/>
        </authorList>
    </citation>
    <scope>NUCLEOTIDE SEQUENCE [LARGE SCALE GENOMIC DNA]</scope>
    <source>
        <strain evidence="15 16">F1</strain>
    </source>
</reference>
<evidence type="ECO:0000259" key="14">
    <source>
        <dbReference type="PROSITE" id="PS52004"/>
    </source>
</evidence>
<dbReference type="PROSITE" id="PS52004">
    <property type="entry name" value="KS3_2"/>
    <property type="match status" value="1"/>
</dbReference>
<keyword evidence="7" id="KW-0276">Fatty acid metabolism</keyword>
<dbReference type="PANTHER" id="PTHR11712:SF336">
    <property type="entry name" value="3-OXOACYL-[ACYL-CARRIER-PROTEIN] SYNTHASE, MITOCHONDRIAL"/>
    <property type="match status" value="1"/>
</dbReference>
<evidence type="ECO:0000256" key="6">
    <source>
        <dbReference type="ARBA" id="ARBA00022679"/>
    </source>
</evidence>
<dbReference type="EC" id="2.3.1.179" evidence="3 11"/>
<feature type="active site" description="For beta-ketoacyl synthase activity" evidence="12">
    <location>
        <position position="165"/>
    </location>
</feature>
<dbReference type="InterPro" id="IPR014030">
    <property type="entry name" value="Ketoacyl_synth_N"/>
</dbReference>
<evidence type="ECO:0000256" key="7">
    <source>
        <dbReference type="ARBA" id="ARBA00022832"/>
    </source>
</evidence>
<keyword evidence="9 11" id="KW-0275">Fatty acid biosynthesis</keyword>
<dbReference type="InterPro" id="IPR020841">
    <property type="entry name" value="PKS_Beta-ketoAc_synthase_dom"/>
</dbReference>
<dbReference type="GO" id="GO:0005829">
    <property type="term" value="C:cytosol"/>
    <property type="evidence" value="ECO:0007669"/>
    <property type="project" value="TreeGrafter"/>
</dbReference>
<evidence type="ECO:0000256" key="8">
    <source>
        <dbReference type="ARBA" id="ARBA00023098"/>
    </source>
</evidence>